<dbReference type="Proteomes" id="UP000289738">
    <property type="component" value="Chromosome B06"/>
</dbReference>
<sequence length="264" mass="30160">MYHHQHSHTDENVPPLNQNSTIASNGRSAPVAPLPHQKLQGNMDTLIHQIEKEAYSHVLLAFKCQSDVLTWCFKSHLLWLCIHQEKADLMVELRKELRVSDDEHIQLLTQRKKMMMENAIREWRKTSCYKPAQHVHDDSLHSTISSSPKKHNSSSQPGSYSLKNVQHRPAAPSSGRRLIINGSSYSVVPPKKPIQEEAIAGKARNEIHEAGIGINKAPMGKNGLYYDSGEANEMEEWVNLNKMRAEDTEWENEEGRPILRILRR</sequence>
<dbReference type="InterPro" id="IPR005491">
    <property type="entry name" value="ENT_dom"/>
</dbReference>
<name>A0A444YH86_ARAHY</name>
<dbReference type="GO" id="GO:0050832">
    <property type="term" value="P:defense response to fungus"/>
    <property type="evidence" value="ECO:0007669"/>
    <property type="project" value="InterPro"/>
</dbReference>
<feature type="compositionally biased region" description="Polar residues" evidence="3">
    <location>
        <begin position="15"/>
        <end position="27"/>
    </location>
</feature>
<keyword evidence="6" id="KW-1185">Reference proteome</keyword>
<dbReference type="AlphaFoldDB" id="A0A444YH86"/>
<gene>
    <name evidence="5" type="ORF">Ahy_B06g080151</name>
</gene>
<dbReference type="Gene3D" id="1.10.1240.40">
    <property type="entry name" value="ENT domain"/>
    <property type="match status" value="1"/>
</dbReference>
<proteinExistence type="predicted"/>
<comment type="subcellular location">
    <subcellularLocation>
        <location evidence="1">Nucleus</location>
    </subcellularLocation>
</comment>
<organism evidence="5 6">
    <name type="scientific">Arachis hypogaea</name>
    <name type="common">Peanut</name>
    <dbReference type="NCBI Taxonomy" id="3818"/>
    <lineage>
        <taxon>Eukaryota</taxon>
        <taxon>Viridiplantae</taxon>
        <taxon>Streptophyta</taxon>
        <taxon>Embryophyta</taxon>
        <taxon>Tracheophyta</taxon>
        <taxon>Spermatophyta</taxon>
        <taxon>Magnoliopsida</taxon>
        <taxon>eudicotyledons</taxon>
        <taxon>Gunneridae</taxon>
        <taxon>Pentapetalae</taxon>
        <taxon>rosids</taxon>
        <taxon>fabids</taxon>
        <taxon>Fabales</taxon>
        <taxon>Fabaceae</taxon>
        <taxon>Papilionoideae</taxon>
        <taxon>50 kb inversion clade</taxon>
        <taxon>dalbergioids sensu lato</taxon>
        <taxon>Dalbergieae</taxon>
        <taxon>Pterocarpus clade</taxon>
        <taxon>Arachis</taxon>
    </lineage>
</organism>
<reference evidence="5 6" key="1">
    <citation type="submission" date="2019-01" db="EMBL/GenBank/DDBJ databases">
        <title>Sequencing of cultivated peanut Arachis hypogaea provides insights into genome evolution and oil improvement.</title>
        <authorList>
            <person name="Chen X."/>
        </authorList>
    </citation>
    <scope>NUCLEOTIDE SEQUENCE [LARGE SCALE GENOMIC DNA]</scope>
    <source>
        <strain evidence="6">cv. Fuhuasheng</strain>
        <tissue evidence="5">Leaves</tissue>
    </source>
</reference>
<dbReference type="STRING" id="3818.A0A444YH86"/>
<keyword evidence="2" id="KW-0539">Nucleus</keyword>
<feature type="region of interest" description="Disordered" evidence="3">
    <location>
        <begin position="1"/>
        <end position="30"/>
    </location>
</feature>
<dbReference type="SMART" id="SM01191">
    <property type="entry name" value="ENT"/>
    <property type="match status" value="1"/>
</dbReference>
<dbReference type="PROSITE" id="PS51138">
    <property type="entry name" value="ENT"/>
    <property type="match status" value="1"/>
</dbReference>
<feature type="domain" description="ENT" evidence="4">
    <location>
        <begin position="43"/>
        <end position="143"/>
    </location>
</feature>
<evidence type="ECO:0000256" key="2">
    <source>
        <dbReference type="ARBA" id="ARBA00023242"/>
    </source>
</evidence>
<feature type="region of interest" description="Disordered" evidence="3">
    <location>
        <begin position="138"/>
        <end position="186"/>
    </location>
</feature>
<dbReference type="InterPro" id="IPR033485">
    <property type="entry name" value="EMSY-LIKE_plant"/>
</dbReference>
<comment type="caution">
    <text evidence="5">The sequence shown here is derived from an EMBL/GenBank/DDBJ whole genome shotgun (WGS) entry which is preliminary data.</text>
</comment>
<dbReference type="EMBL" id="SDMP01000016">
    <property type="protein sequence ID" value="RYR01286.1"/>
    <property type="molecule type" value="Genomic_DNA"/>
</dbReference>
<evidence type="ECO:0000313" key="5">
    <source>
        <dbReference type="EMBL" id="RYR01286.1"/>
    </source>
</evidence>
<dbReference type="GO" id="GO:0005634">
    <property type="term" value="C:nucleus"/>
    <property type="evidence" value="ECO:0007669"/>
    <property type="project" value="UniProtKB-SubCell"/>
</dbReference>
<dbReference type="PANTHER" id="PTHR33432">
    <property type="entry name" value="PROTEIN EMSY-LIKE 4"/>
    <property type="match status" value="1"/>
</dbReference>
<evidence type="ECO:0000256" key="1">
    <source>
        <dbReference type="ARBA" id="ARBA00004123"/>
    </source>
</evidence>
<dbReference type="Pfam" id="PF03735">
    <property type="entry name" value="ENT"/>
    <property type="match status" value="1"/>
</dbReference>
<dbReference type="SUPFAM" id="SSF158639">
    <property type="entry name" value="ENT-like"/>
    <property type="match status" value="1"/>
</dbReference>
<evidence type="ECO:0000256" key="3">
    <source>
        <dbReference type="SAM" id="MobiDB-lite"/>
    </source>
</evidence>
<evidence type="ECO:0000313" key="6">
    <source>
        <dbReference type="Proteomes" id="UP000289738"/>
    </source>
</evidence>
<dbReference type="InterPro" id="IPR036142">
    <property type="entry name" value="ENT_dom-like_sf"/>
</dbReference>
<dbReference type="PANTHER" id="PTHR33432:SF27">
    <property type="entry name" value="PROTEIN EMSY-LIKE 3"/>
    <property type="match status" value="1"/>
</dbReference>
<protein>
    <recommendedName>
        <fullName evidence="4">ENT domain-containing protein</fullName>
    </recommendedName>
</protein>
<evidence type="ECO:0000259" key="4">
    <source>
        <dbReference type="PROSITE" id="PS51138"/>
    </source>
</evidence>
<accession>A0A444YH86</accession>